<dbReference type="InterPro" id="IPR015422">
    <property type="entry name" value="PyrdxlP-dep_Trfase_small"/>
</dbReference>
<feature type="modified residue" description="N6-(pyridoxal phosphate)lysine" evidence="2">
    <location>
        <position position="191"/>
    </location>
</feature>
<dbReference type="PANTHER" id="PTHR30244:SF42">
    <property type="entry name" value="UDP-2-ACETAMIDO-2-DEOXY-3-OXO-D-GLUCURONATE AMINOTRANSFERASE"/>
    <property type="match status" value="1"/>
</dbReference>
<reference evidence="4 5" key="1">
    <citation type="submission" date="2017-02" db="EMBL/GenBank/DDBJ databases">
        <authorList>
            <person name="Peterson S.W."/>
        </authorList>
    </citation>
    <scope>NUCLEOTIDE SEQUENCE [LARGE SCALE GENOMIC DNA]</scope>
    <source>
        <strain evidence="4 5">DSM 24412</strain>
    </source>
</reference>
<evidence type="ECO:0000256" key="3">
    <source>
        <dbReference type="RuleBase" id="RU004508"/>
    </source>
</evidence>
<dbReference type="InterPro" id="IPR015421">
    <property type="entry name" value="PyrdxlP-dep_Trfase_major"/>
</dbReference>
<dbReference type="Gene3D" id="3.40.640.10">
    <property type="entry name" value="Type I PLP-dependent aspartate aminotransferase-like (Major domain)"/>
    <property type="match status" value="1"/>
</dbReference>
<keyword evidence="5" id="KW-1185">Reference proteome</keyword>
<evidence type="ECO:0000313" key="4">
    <source>
        <dbReference type="EMBL" id="SKC23691.1"/>
    </source>
</evidence>
<sequence length="379" mass="41736">MSKIEMVDLRSQYHKYKGEIDAAVMQAMDDCQYIGGPEVGQFASNLADYLSVEHVIPCANGTDALQLALMALDLNPGDEVITSPFTFVATAEVIALLGLKPVFVDVEIGTYNIDVSKIADAITEKTKVILPVHLFGQAASMEAIMNLADEHGLYVVEDIAQSLGAEVYFKGDNRQAGTVGHIGCTSFFPSKNLGCFGDGGACFTNNAGLAAKMKMISSHGSRKRYFYDITGINSRLDTLQAAILKVKLPYLKDFIRTRQNVAGIYDALLMHLKDISVPERAVDSSHTFNQYTIRVKNGQRDALKTYLQENGIPSRIYYPLSLHQQKAFEAFCPGILLPVAEQLCKEVLSLPIHTEMKKEEAELVGKSIIAFFEKTKHKP</sequence>
<feature type="active site" description="Proton acceptor" evidence="1">
    <location>
        <position position="191"/>
    </location>
</feature>
<proteinExistence type="inferred from homology"/>
<keyword evidence="2 3" id="KW-0663">Pyridoxal phosphate</keyword>
<dbReference type="KEGG" id="asx:CDL62_08685"/>
<organism evidence="4 5">
    <name type="scientific">Alkalitalea saponilacus</name>
    <dbReference type="NCBI Taxonomy" id="889453"/>
    <lineage>
        <taxon>Bacteria</taxon>
        <taxon>Pseudomonadati</taxon>
        <taxon>Bacteroidota</taxon>
        <taxon>Bacteroidia</taxon>
        <taxon>Marinilabiliales</taxon>
        <taxon>Marinilabiliaceae</taxon>
        <taxon>Alkalitalea</taxon>
    </lineage>
</organism>
<dbReference type="GO" id="GO:0008483">
    <property type="term" value="F:transaminase activity"/>
    <property type="evidence" value="ECO:0007669"/>
    <property type="project" value="TreeGrafter"/>
</dbReference>
<dbReference type="Proteomes" id="UP000191055">
    <property type="component" value="Unassembled WGS sequence"/>
</dbReference>
<dbReference type="InterPro" id="IPR000653">
    <property type="entry name" value="DegT/StrS_aminotransferase"/>
</dbReference>
<comment type="similarity">
    <text evidence="3">Belongs to the DegT/DnrJ/EryC1 family.</text>
</comment>
<dbReference type="PIRSF" id="PIRSF000390">
    <property type="entry name" value="PLP_StrS"/>
    <property type="match status" value="1"/>
</dbReference>
<evidence type="ECO:0000256" key="2">
    <source>
        <dbReference type="PIRSR" id="PIRSR000390-2"/>
    </source>
</evidence>
<dbReference type="EMBL" id="FUYV01000020">
    <property type="protein sequence ID" value="SKC23691.1"/>
    <property type="molecule type" value="Genomic_DNA"/>
</dbReference>
<dbReference type="GO" id="GO:0000271">
    <property type="term" value="P:polysaccharide biosynthetic process"/>
    <property type="evidence" value="ECO:0007669"/>
    <property type="project" value="TreeGrafter"/>
</dbReference>
<dbReference type="CDD" id="cd00616">
    <property type="entry name" value="AHBA_syn"/>
    <property type="match status" value="1"/>
</dbReference>
<dbReference type="PANTHER" id="PTHR30244">
    <property type="entry name" value="TRANSAMINASE"/>
    <property type="match status" value="1"/>
</dbReference>
<protein>
    <submittedName>
        <fullName evidence="4">dTDP-4-amino-4,6-dideoxygalactose transaminase</fullName>
    </submittedName>
</protein>
<name>A0A1T5HT40_9BACT</name>
<dbReference type="Pfam" id="PF01041">
    <property type="entry name" value="DegT_DnrJ_EryC1"/>
    <property type="match status" value="1"/>
</dbReference>
<accession>A0A1T5HT40</accession>
<dbReference type="SUPFAM" id="SSF53383">
    <property type="entry name" value="PLP-dependent transferases"/>
    <property type="match status" value="1"/>
</dbReference>
<dbReference type="Gene3D" id="3.90.1150.10">
    <property type="entry name" value="Aspartate Aminotransferase, domain 1"/>
    <property type="match status" value="1"/>
</dbReference>
<evidence type="ECO:0000256" key="1">
    <source>
        <dbReference type="PIRSR" id="PIRSR000390-1"/>
    </source>
</evidence>
<dbReference type="InterPro" id="IPR015424">
    <property type="entry name" value="PyrdxlP-dep_Trfase"/>
</dbReference>
<dbReference type="GO" id="GO:0030170">
    <property type="term" value="F:pyridoxal phosphate binding"/>
    <property type="evidence" value="ECO:0007669"/>
    <property type="project" value="TreeGrafter"/>
</dbReference>
<dbReference type="OrthoDB" id="9810913at2"/>
<evidence type="ECO:0000313" key="5">
    <source>
        <dbReference type="Proteomes" id="UP000191055"/>
    </source>
</evidence>
<dbReference type="AlphaFoldDB" id="A0A1T5HT40"/>
<dbReference type="STRING" id="889453.SAMN03080601_02974"/>
<gene>
    <name evidence="4" type="ORF">SAMN03080601_02974</name>
</gene>
<dbReference type="RefSeq" id="WP_079558654.1">
    <property type="nucleotide sequence ID" value="NZ_CP021904.1"/>
</dbReference>